<dbReference type="PRINTS" id="PR01415">
    <property type="entry name" value="ANKYRIN"/>
</dbReference>
<evidence type="ECO:0000256" key="3">
    <source>
        <dbReference type="PROSITE-ProRule" id="PRU00023"/>
    </source>
</evidence>
<dbReference type="PANTHER" id="PTHR24123">
    <property type="entry name" value="ANKYRIN REPEAT-CONTAINING"/>
    <property type="match status" value="1"/>
</dbReference>
<evidence type="ECO:0000256" key="2">
    <source>
        <dbReference type="ARBA" id="ARBA00023043"/>
    </source>
</evidence>
<dbReference type="InterPro" id="IPR036770">
    <property type="entry name" value="Ankyrin_rpt-contain_sf"/>
</dbReference>
<organism evidence="5 6">
    <name type="scientific">Cylindrodendrum hubeiense</name>
    <dbReference type="NCBI Taxonomy" id="595255"/>
    <lineage>
        <taxon>Eukaryota</taxon>
        <taxon>Fungi</taxon>
        <taxon>Dikarya</taxon>
        <taxon>Ascomycota</taxon>
        <taxon>Pezizomycotina</taxon>
        <taxon>Sordariomycetes</taxon>
        <taxon>Hypocreomycetidae</taxon>
        <taxon>Hypocreales</taxon>
        <taxon>Nectriaceae</taxon>
        <taxon>Cylindrodendrum</taxon>
    </lineage>
</organism>
<dbReference type="InterPro" id="IPR025676">
    <property type="entry name" value="Clr5_dom"/>
</dbReference>
<dbReference type="PROSITE" id="PS50088">
    <property type="entry name" value="ANK_REPEAT"/>
    <property type="match status" value="9"/>
</dbReference>
<protein>
    <recommendedName>
        <fullName evidence="4">Clr5 domain-containing protein</fullName>
    </recommendedName>
</protein>
<dbReference type="PROSITE" id="PS50297">
    <property type="entry name" value="ANK_REP_REGION"/>
    <property type="match status" value="7"/>
</dbReference>
<accession>A0A9P5LBW6</accession>
<proteinExistence type="predicted"/>
<keyword evidence="2 3" id="KW-0040">ANK repeat</keyword>
<name>A0A9P5LBW6_9HYPO</name>
<feature type="repeat" description="ANK" evidence="3">
    <location>
        <begin position="1099"/>
        <end position="1131"/>
    </location>
</feature>
<dbReference type="Gene3D" id="1.25.40.20">
    <property type="entry name" value="Ankyrin repeat-containing domain"/>
    <property type="match status" value="4"/>
</dbReference>
<dbReference type="InterPro" id="IPR051165">
    <property type="entry name" value="Multifunctional_ANK_Repeat"/>
</dbReference>
<gene>
    <name evidence="5" type="ORF">G7Z17_g2129</name>
</gene>
<feature type="repeat" description="ANK" evidence="3">
    <location>
        <begin position="323"/>
        <end position="355"/>
    </location>
</feature>
<evidence type="ECO:0000313" key="5">
    <source>
        <dbReference type="EMBL" id="KAF7555462.1"/>
    </source>
</evidence>
<feature type="repeat" description="ANK" evidence="3">
    <location>
        <begin position="1133"/>
        <end position="1165"/>
    </location>
</feature>
<dbReference type="Pfam" id="PF00023">
    <property type="entry name" value="Ank"/>
    <property type="match status" value="1"/>
</dbReference>
<feature type="repeat" description="ANK" evidence="3">
    <location>
        <begin position="900"/>
        <end position="932"/>
    </location>
</feature>
<keyword evidence="1" id="KW-0677">Repeat</keyword>
<sequence length="1197" mass="132427">MSRLAERTENVPEEWTKFKDVIHDLYITQGLKLQGAGGLIELMKSRHSFTRTKSQYTSQLAKWKFKKYSGGEKRDWQIASFKVSKATKHGNKAQLYHEGHLVSAKVLRTRGHLNTLEQSNFEASCPQTPPGFAISLQLNRPFTDFWETFTESGPRLSQSLDVVEITNTVLHLSKSALYQNFSSLMLEYLPVSINCPITMIPDNGVQKIQVENWIKFIAFMLSNNHSTYLDPEDRKKMLRILKRMNAPTILNSAAVLKEPSSKALLESIFRLAIETEDLEVVRSLLKNQMNPNGHCCHAPDRKVAYFKGWGGGVGEMTLSSPDSLVTPLQFALLVGNLQMAKLFIDHNANLDEPHNGWKSSAIALAIFGWSERLEPRIMDQERNDSSQKQKDTVTITNFVKDLIDQGAKVNTDDLDIETCNYSHQFYSGRELMADKQSPLTIASIYQLEGLRLFGDNFETLITKMREESQGLIHMATIHHNTPLVKYFVDAGLDINEVVQHDWGPETALCAAIKNGDEEIIHLLVEADAKFEIEAGRCICGHVRYINILVVAAQFKNADLVCNLVARGANLNAYGLVLHVDHCMSHGKTIVDQSRLSGLGGAPCDCECITPLGASLLNDVDLPFLLTLLGLGANSNLSEEVEGYSNHLTPLTVLFLNSDVLSEFKVLALQALLDAGANPLHAVALMSYQPHVLDTNFESLRILLGRVAFQSTPDTTPSIAGTAALIQAIRLMDLVLIEALLDREIAIIPTERLDIYPSPMQVAISRSFSLLDWRSPDLHYDMLLLLFKAGYSPHGSLRGWPEDQKCVVHQAVRLGDNRVLTLLRQLDVKPLDPHFKCFSTFSNSESTISVSVRYLYGGRGKMLYTDMNTELQVNAFWGRHDVVEFLILQGADVNAAGEAERGATALQLALLKGHLDTARLLIGNGADVNAPPSSFGGTTSLQMAASDGHLDMVKLLVESDADVNGAPHLEVQRGPTALQHAAIRGSLDMVKYLVEKGADVNPAFHFERQHYLFQSPRPQVKGLDLLPESYNVLQYAAMEGSFDVVKYLVENGADVNGSPHHQKQLCYTALQHAVMRGSFDMIKYLIEKGADVNAPPAAEGGATALQCAAKLGLFTIAEFLIRHDADINAQPAKYGRTALEGAAKNGRIDMVQLLLDHGAGRGDENQQSVESACEMAETSGHFAIRGLIKKWFKELVND</sequence>
<keyword evidence="6" id="KW-1185">Reference proteome</keyword>
<evidence type="ECO:0000256" key="1">
    <source>
        <dbReference type="ARBA" id="ARBA00022737"/>
    </source>
</evidence>
<dbReference type="AlphaFoldDB" id="A0A9P5LBW6"/>
<feature type="repeat" description="ANK" evidence="3">
    <location>
        <begin position="935"/>
        <end position="967"/>
    </location>
</feature>
<dbReference type="Pfam" id="PF14420">
    <property type="entry name" value="Clr5"/>
    <property type="match status" value="1"/>
</dbReference>
<evidence type="ECO:0000313" key="6">
    <source>
        <dbReference type="Proteomes" id="UP000722485"/>
    </source>
</evidence>
<feature type="repeat" description="ANK" evidence="3">
    <location>
        <begin position="972"/>
        <end position="1000"/>
    </location>
</feature>
<dbReference type="Pfam" id="PF12796">
    <property type="entry name" value="Ank_2"/>
    <property type="match status" value="4"/>
</dbReference>
<evidence type="ECO:0000259" key="4">
    <source>
        <dbReference type="Pfam" id="PF14420"/>
    </source>
</evidence>
<feature type="domain" description="Clr5" evidence="4">
    <location>
        <begin position="12"/>
        <end position="67"/>
    </location>
</feature>
<dbReference type="SMART" id="SM00248">
    <property type="entry name" value="ANK"/>
    <property type="match status" value="15"/>
</dbReference>
<feature type="repeat" description="ANK" evidence="3">
    <location>
        <begin position="1027"/>
        <end position="1059"/>
    </location>
</feature>
<dbReference type="EMBL" id="JAANBB010000020">
    <property type="protein sequence ID" value="KAF7555462.1"/>
    <property type="molecule type" value="Genomic_DNA"/>
</dbReference>
<comment type="caution">
    <text evidence="5">The sequence shown here is derived from an EMBL/GenBank/DDBJ whole genome shotgun (WGS) entry which is preliminary data.</text>
</comment>
<dbReference type="Proteomes" id="UP000722485">
    <property type="component" value="Unassembled WGS sequence"/>
</dbReference>
<feature type="repeat" description="ANK" evidence="3">
    <location>
        <begin position="865"/>
        <end position="897"/>
    </location>
</feature>
<reference evidence="5" key="1">
    <citation type="submission" date="2020-03" db="EMBL/GenBank/DDBJ databases">
        <title>Draft Genome Sequence of Cylindrodendrum hubeiense.</title>
        <authorList>
            <person name="Buettner E."/>
            <person name="Kellner H."/>
        </authorList>
    </citation>
    <scope>NUCLEOTIDE SEQUENCE</scope>
    <source>
        <strain evidence="5">IHI 201604</strain>
    </source>
</reference>
<dbReference type="InterPro" id="IPR002110">
    <property type="entry name" value="Ankyrin_rpt"/>
</dbReference>
<feature type="repeat" description="ANK" evidence="3">
    <location>
        <begin position="1064"/>
        <end position="1096"/>
    </location>
</feature>
<dbReference type="OrthoDB" id="539213at2759"/>
<dbReference type="SUPFAM" id="SSF48403">
    <property type="entry name" value="Ankyrin repeat"/>
    <property type="match status" value="2"/>
</dbReference>
<dbReference type="PANTHER" id="PTHR24123:SF33">
    <property type="entry name" value="PROTEIN HOS4"/>
    <property type="match status" value="1"/>
</dbReference>